<dbReference type="Pfam" id="PF00364">
    <property type="entry name" value="Biotin_lipoyl"/>
    <property type="match status" value="1"/>
</dbReference>
<keyword evidence="2 3" id="KW-0092">Biotin</keyword>
<comment type="function">
    <text evidence="3">This protein is a component of the acetyl coenzyme A carboxylase complex; first, biotin carboxylase catalyzes the carboxylation of the carrier protein and then the transcarboxylase transfers the carboxyl group to form malonyl-CoA.</text>
</comment>
<keyword evidence="3" id="KW-0443">Lipid metabolism</keyword>
<dbReference type="Gene3D" id="2.40.50.100">
    <property type="match status" value="1"/>
</dbReference>
<keyword evidence="3" id="KW-0275">Fatty acid biosynthesis</keyword>
<dbReference type="InterPro" id="IPR000089">
    <property type="entry name" value="Biotin_lipoyl"/>
</dbReference>
<dbReference type="NCBIfam" id="TIGR00531">
    <property type="entry name" value="BCCP"/>
    <property type="match status" value="1"/>
</dbReference>
<dbReference type="UniPathway" id="UPA00094"/>
<dbReference type="PROSITE" id="PS50968">
    <property type="entry name" value="BIOTINYL_LIPOYL"/>
    <property type="match status" value="1"/>
</dbReference>
<accession>A0A078KLR3</accession>
<dbReference type="GO" id="GO:0003989">
    <property type="term" value="F:acetyl-CoA carboxylase activity"/>
    <property type="evidence" value="ECO:0007669"/>
    <property type="project" value="InterPro"/>
</dbReference>
<dbReference type="PANTHER" id="PTHR45266">
    <property type="entry name" value="OXALOACETATE DECARBOXYLASE ALPHA CHAIN"/>
    <property type="match status" value="1"/>
</dbReference>
<dbReference type="CDD" id="cd06850">
    <property type="entry name" value="biotinyl_domain"/>
    <property type="match status" value="1"/>
</dbReference>
<evidence type="ECO:0000259" key="4">
    <source>
        <dbReference type="PROSITE" id="PS50968"/>
    </source>
</evidence>
<keyword evidence="3" id="KW-0276">Fatty acid metabolism</keyword>
<evidence type="ECO:0000256" key="3">
    <source>
        <dbReference type="RuleBase" id="RU364072"/>
    </source>
</evidence>
<dbReference type="Proteomes" id="UP000032431">
    <property type="component" value="Chromosome I"/>
</dbReference>
<name>A0A078KLR3_9FIRM</name>
<dbReference type="InterPro" id="IPR011053">
    <property type="entry name" value="Single_hybrid_motif"/>
</dbReference>
<feature type="domain" description="Lipoyl-binding" evidence="4">
    <location>
        <begin position="74"/>
        <end position="150"/>
    </location>
</feature>
<comment type="pathway">
    <text evidence="3">Lipid metabolism; fatty acid biosynthesis.</text>
</comment>
<gene>
    <name evidence="5" type="ORF">CCDG5_1576</name>
</gene>
<dbReference type="EMBL" id="LM995447">
    <property type="protein sequence ID" value="CDZ24686.1"/>
    <property type="molecule type" value="Genomic_DNA"/>
</dbReference>
<dbReference type="KEGG" id="ccel:CCDG5_1576"/>
<proteinExistence type="predicted"/>
<organism evidence="5 6">
    <name type="scientific">[Clostridium] cellulosi</name>
    <dbReference type="NCBI Taxonomy" id="29343"/>
    <lineage>
        <taxon>Bacteria</taxon>
        <taxon>Bacillati</taxon>
        <taxon>Bacillota</taxon>
        <taxon>Clostridia</taxon>
        <taxon>Eubacteriales</taxon>
        <taxon>Oscillospiraceae</taxon>
        <taxon>Oscillospiraceae incertae sedis</taxon>
    </lineage>
</organism>
<dbReference type="FunFam" id="2.40.50.100:FF:000003">
    <property type="entry name" value="Acetyl-CoA carboxylase biotin carboxyl carrier protein"/>
    <property type="match status" value="1"/>
</dbReference>
<dbReference type="InterPro" id="IPR001249">
    <property type="entry name" value="AcCoA_biotinCC"/>
</dbReference>
<dbReference type="PATRIC" id="fig|29343.3.peg.1661"/>
<dbReference type="PRINTS" id="PR01071">
    <property type="entry name" value="ACOABIOTINCC"/>
</dbReference>
<evidence type="ECO:0000256" key="2">
    <source>
        <dbReference type="ARBA" id="ARBA00023267"/>
    </source>
</evidence>
<evidence type="ECO:0000313" key="6">
    <source>
        <dbReference type="Proteomes" id="UP000032431"/>
    </source>
</evidence>
<dbReference type="STRING" id="29343.CCDG5_1576"/>
<evidence type="ECO:0000313" key="5">
    <source>
        <dbReference type="EMBL" id="CDZ24686.1"/>
    </source>
</evidence>
<keyword evidence="3" id="KW-0444">Lipid biosynthesis</keyword>
<dbReference type="HOGENOM" id="CLU_016733_3_0_9"/>
<dbReference type="PANTHER" id="PTHR45266:SF3">
    <property type="entry name" value="OXALOACETATE DECARBOXYLASE ALPHA CHAIN"/>
    <property type="match status" value="1"/>
</dbReference>
<dbReference type="OrthoDB" id="9811735at2"/>
<keyword evidence="6" id="KW-1185">Reference proteome</keyword>
<sequence>MELNLDIIKELINSLDASSLDTLHLETEDFKLSLERKADKVCDNAPASSTFTANSQVVVQPAAEKKEEEEKQCGTIVKSPIIGTFYASPAPDKPPFVRVGQKVKCGDTLFIVESMKLMNEITSECEGTVAEIFVKNGQTVEYGQPIMRIE</sequence>
<protein>
    <recommendedName>
        <fullName evidence="1 3">Biotin carboxyl carrier protein of acetyl-CoA carboxylase</fullName>
    </recommendedName>
</protein>
<dbReference type="GO" id="GO:0009317">
    <property type="term" value="C:acetyl-CoA carboxylase complex"/>
    <property type="evidence" value="ECO:0007669"/>
    <property type="project" value="InterPro"/>
</dbReference>
<evidence type="ECO:0000256" key="1">
    <source>
        <dbReference type="ARBA" id="ARBA00017562"/>
    </source>
</evidence>
<dbReference type="SUPFAM" id="SSF51230">
    <property type="entry name" value="Single hybrid motif"/>
    <property type="match status" value="1"/>
</dbReference>
<reference evidence="6" key="1">
    <citation type="submission" date="2014-07" db="EMBL/GenBank/DDBJ databases">
        <authorList>
            <person name="Wibberg D."/>
        </authorList>
    </citation>
    <scope>NUCLEOTIDE SEQUENCE [LARGE SCALE GENOMIC DNA]</scope>
    <source>
        <strain evidence="6">DG5</strain>
    </source>
</reference>
<dbReference type="AlphaFoldDB" id="A0A078KLR3"/>
<dbReference type="GO" id="GO:0006633">
    <property type="term" value="P:fatty acid biosynthetic process"/>
    <property type="evidence" value="ECO:0007669"/>
    <property type="project" value="UniProtKB-UniPathway"/>
</dbReference>
<dbReference type="InterPro" id="IPR050709">
    <property type="entry name" value="Biotin_Carboxyl_Carrier/Decarb"/>
</dbReference>